<keyword evidence="3" id="KW-1185">Reference proteome</keyword>
<sequence>MTFCLKPSEIFYSQDSINNVFDRNSQHRNIQIGETLDAICDGRTSVLSIPTISVVSVSGKWISADNRRLWVVKQLERLGKVETINVHIAGYIPSRKMTSNNGGVYIRVRGPPGGRWYLEPDKRIRTIPEEQMKHTLRKQSVSIPTDLRSSRKLAWSESDKETPYPKGNGNKTNQPSASSYVSPQTHSPLFETDTIESH</sequence>
<evidence type="ECO:0000313" key="2">
    <source>
        <dbReference type="EMBL" id="WAR29684.1"/>
    </source>
</evidence>
<feature type="region of interest" description="Disordered" evidence="1">
    <location>
        <begin position="128"/>
        <end position="198"/>
    </location>
</feature>
<dbReference type="Proteomes" id="UP001164746">
    <property type="component" value="Chromosome 16"/>
</dbReference>
<accession>A0ABY7G819</accession>
<dbReference type="PANTHER" id="PTHR35378:SF1">
    <property type="entry name" value="C2H2-TYPE DOMAIN-CONTAINING PROTEIN"/>
    <property type="match status" value="1"/>
</dbReference>
<feature type="non-terminal residue" evidence="2">
    <location>
        <position position="198"/>
    </location>
</feature>
<reference evidence="2" key="1">
    <citation type="submission" date="2022-11" db="EMBL/GenBank/DDBJ databases">
        <title>Centuries of genome instability and evolution in soft-shell clam transmissible cancer (bioRxiv).</title>
        <authorList>
            <person name="Hart S.F.M."/>
            <person name="Yonemitsu M.A."/>
            <person name="Giersch R.M."/>
            <person name="Beal B.F."/>
            <person name="Arriagada G."/>
            <person name="Davis B.W."/>
            <person name="Ostrander E.A."/>
            <person name="Goff S.P."/>
            <person name="Metzger M.J."/>
        </authorList>
    </citation>
    <scope>NUCLEOTIDE SEQUENCE</scope>
    <source>
        <strain evidence="2">MELC-2E11</strain>
        <tissue evidence="2">Siphon/mantle</tissue>
    </source>
</reference>
<dbReference type="PANTHER" id="PTHR35378">
    <property type="entry name" value="UNNAMED PRODUCT"/>
    <property type="match status" value="1"/>
</dbReference>
<organism evidence="2 3">
    <name type="scientific">Mya arenaria</name>
    <name type="common">Soft-shell clam</name>
    <dbReference type="NCBI Taxonomy" id="6604"/>
    <lineage>
        <taxon>Eukaryota</taxon>
        <taxon>Metazoa</taxon>
        <taxon>Spiralia</taxon>
        <taxon>Lophotrochozoa</taxon>
        <taxon>Mollusca</taxon>
        <taxon>Bivalvia</taxon>
        <taxon>Autobranchia</taxon>
        <taxon>Heteroconchia</taxon>
        <taxon>Euheterodonta</taxon>
        <taxon>Imparidentia</taxon>
        <taxon>Neoheterodontei</taxon>
        <taxon>Myida</taxon>
        <taxon>Myoidea</taxon>
        <taxon>Myidae</taxon>
        <taxon>Mya</taxon>
    </lineage>
</organism>
<dbReference type="EMBL" id="CP111027">
    <property type="protein sequence ID" value="WAR29684.1"/>
    <property type="molecule type" value="Genomic_DNA"/>
</dbReference>
<name>A0ABY7G819_MYAAR</name>
<evidence type="ECO:0000256" key="1">
    <source>
        <dbReference type="SAM" id="MobiDB-lite"/>
    </source>
</evidence>
<proteinExistence type="predicted"/>
<protein>
    <submittedName>
        <fullName evidence="2">Uncharacterized protein</fullName>
    </submittedName>
</protein>
<evidence type="ECO:0000313" key="3">
    <source>
        <dbReference type="Proteomes" id="UP001164746"/>
    </source>
</evidence>
<gene>
    <name evidence="2" type="ORF">MAR_003252</name>
</gene>
<feature type="compositionally biased region" description="Polar residues" evidence="1">
    <location>
        <begin position="169"/>
        <end position="187"/>
    </location>
</feature>